<evidence type="ECO:0000313" key="2">
    <source>
        <dbReference type="EMBL" id="EER45415.1"/>
    </source>
</evidence>
<organism evidence="2 3">
    <name type="scientific">Ajellomyces capsulatus (strain H143)</name>
    <name type="common">Darling's disease fungus</name>
    <name type="synonym">Histoplasma capsulatum</name>
    <dbReference type="NCBI Taxonomy" id="544712"/>
    <lineage>
        <taxon>Eukaryota</taxon>
        <taxon>Fungi</taxon>
        <taxon>Dikarya</taxon>
        <taxon>Ascomycota</taxon>
        <taxon>Pezizomycotina</taxon>
        <taxon>Eurotiomycetes</taxon>
        <taxon>Eurotiomycetidae</taxon>
        <taxon>Onygenales</taxon>
        <taxon>Ajellomycetaceae</taxon>
        <taxon>Histoplasma</taxon>
    </lineage>
</organism>
<feature type="region of interest" description="Disordered" evidence="1">
    <location>
        <begin position="81"/>
        <end position="103"/>
    </location>
</feature>
<accession>C6H2R2</accession>
<evidence type="ECO:0000313" key="3">
    <source>
        <dbReference type="Proteomes" id="UP000002624"/>
    </source>
</evidence>
<name>C6H2R2_AJECH</name>
<evidence type="ECO:0000256" key="1">
    <source>
        <dbReference type="SAM" id="MobiDB-lite"/>
    </source>
</evidence>
<dbReference type="HOGENOM" id="CLU_2262935_0_0_1"/>
<proteinExistence type="predicted"/>
<sequence length="103" mass="10855">MNVEDASEPAIPSVAGQAFPRLKLVGNIYETVLKQAAGVFPIVQGRASTTTKMPIPNTKRIKLNSHSIGGSFQDIAATSFPKSTRGKAGGSIDGKRGLRGFKL</sequence>
<dbReference type="EMBL" id="GG692419">
    <property type="protein sequence ID" value="EER45415.1"/>
    <property type="molecule type" value="Genomic_DNA"/>
</dbReference>
<reference evidence="3" key="1">
    <citation type="submission" date="2009-05" db="EMBL/GenBank/DDBJ databases">
        <title>The genome sequence of Ajellomyces capsulatus strain H143.</title>
        <authorList>
            <person name="Champion M."/>
            <person name="Cuomo C.A."/>
            <person name="Ma L.-J."/>
            <person name="Henn M.R."/>
            <person name="Sil A."/>
            <person name="Goldman B."/>
            <person name="Young S.K."/>
            <person name="Kodira C.D."/>
            <person name="Zeng Q."/>
            <person name="Koehrsen M."/>
            <person name="Alvarado L."/>
            <person name="Berlin A.M."/>
            <person name="Borenstein D."/>
            <person name="Chen Z."/>
            <person name="Engels R."/>
            <person name="Freedman E."/>
            <person name="Gellesch M."/>
            <person name="Goldberg J."/>
            <person name="Griggs A."/>
            <person name="Gujja S."/>
            <person name="Heiman D.I."/>
            <person name="Hepburn T.A."/>
            <person name="Howarth C."/>
            <person name="Jen D."/>
            <person name="Larson L."/>
            <person name="Lewis B."/>
            <person name="Mehta T."/>
            <person name="Park D."/>
            <person name="Pearson M."/>
            <person name="Roberts A."/>
            <person name="Saif S."/>
            <person name="Shea T.D."/>
            <person name="Shenoy N."/>
            <person name="Sisk P."/>
            <person name="Stolte C."/>
            <person name="Sykes S."/>
            <person name="Walk T."/>
            <person name="White J."/>
            <person name="Yandava C."/>
            <person name="Klein B."/>
            <person name="McEwen J.G."/>
            <person name="Puccia R."/>
            <person name="Goldman G.H."/>
            <person name="Felipe M.S."/>
            <person name="Nino-Vega G."/>
            <person name="San-Blas G."/>
            <person name="Taylor J.W."/>
            <person name="Mendoza L."/>
            <person name="Galagan J.E."/>
            <person name="Nusbaum C."/>
            <person name="Birren B.W."/>
        </authorList>
    </citation>
    <scope>NUCLEOTIDE SEQUENCE [LARGE SCALE GENOMIC DNA]</scope>
    <source>
        <strain evidence="3">H143</strain>
    </source>
</reference>
<dbReference type="AlphaFoldDB" id="C6H2R2"/>
<protein>
    <submittedName>
        <fullName evidence="2">Uncharacterized protein</fullName>
    </submittedName>
</protein>
<dbReference type="Proteomes" id="UP000002624">
    <property type="component" value="Unassembled WGS sequence"/>
</dbReference>
<dbReference type="VEuPathDB" id="FungiDB:HCDG_00994"/>
<gene>
    <name evidence="2" type="ORF">HCDG_00994</name>
</gene>